<dbReference type="InterPro" id="IPR036047">
    <property type="entry name" value="F-box-like_dom_sf"/>
</dbReference>
<reference evidence="3 4" key="1">
    <citation type="submission" date="2024-10" db="EMBL/GenBank/DDBJ databases">
        <authorList>
            <person name="Ryan C."/>
        </authorList>
    </citation>
    <scope>NUCLEOTIDE SEQUENCE [LARGE SCALE GENOMIC DNA]</scope>
</reference>
<dbReference type="Gene3D" id="1.20.1280.50">
    <property type="match status" value="1"/>
</dbReference>
<dbReference type="EMBL" id="CAXIPR030004322">
    <property type="protein sequence ID" value="CAM0151047.1"/>
    <property type="molecule type" value="Genomic_DNA"/>
</dbReference>
<organism evidence="3 4">
    <name type="scientific">Urochloa decumbens</name>
    <dbReference type="NCBI Taxonomy" id="240449"/>
    <lineage>
        <taxon>Eukaryota</taxon>
        <taxon>Viridiplantae</taxon>
        <taxon>Streptophyta</taxon>
        <taxon>Embryophyta</taxon>
        <taxon>Tracheophyta</taxon>
        <taxon>Spermatophyta</taxon>
        <taxon>Magnoliopsida</taxon>
        <taxon>Liliopsida</taxon>
        <taxon>Poales</taxon>
        <taxon>Poaceae</taxon>
        <taxon>PACMAD clade</taxon>
        <taxon>Panicoideae</taxon>
        <taxon>Panicodae</taxon>
        <taxon>Paniceae</taxon>
        <taxon>Melinidinae</taxon>
        <taxon>Urochloa</taxon>
    </lineage>
</organism>
<evidence type="ECO:0000313" key="2">
    <source>
        <dbReference type="EMBL" id="CAL4990389.1"/>
    </source>
</evidence>
<sequence>MTALPDDLLANVFGRLPARSLAASRYVCKAWRDVVDERRLLLRLRHLLPHSLRGLFINYQDYHKPHFFSRPALAAAGPRIKGKVDFIVRKGPRGFTWTGWHEVADHCNGLLLYRDTDVNVLYMRNPATQWWARLPPCPGKSGGRRAFLVFDPAVSPHYKVLLAPHEPNEQEAEDKDAFRLMEWPPLAWTWHEFSSRTGSWEEKVFVREGKAAGTVGDFLLKELRLSVVPRWRYGAYWQGELYIHCRGEYVSRLSLLDGTYQVIKSPIDLAECKNNVRTFLGRSEKGVYFAAIDARLRVWKFTESGDQTGWVSKHHSNLKTYSWWLHEQKYDGPWTLDINSSKKRNQQVSLKQDVCWNSDDDDIIDVSDDEDDSCDTYAYVTFLGFHPYKEVIFLCREGTAVAWILEQLKGSIFGSGIPSRYLQSW</sequence>
<protein>
    <recommendedName>
        <fullName evidence="1">F-box domain-containing protein</fullName>
    </recommendedName>
</protein>
<dbReference type="InterPro" id="IPR001810">
    <property type="entry name" value="F-box_dom"/>
</dbReference>
<name>A0ABC9HAL7_9POAL</name>
<dbReference type="PANTHER" id="PTHR34591:SF43">
    <property type="entry name" value="F-BOX DOMAIN-CONTAINING PROTEIN"/>
    <property type="match status" value="1"/>
</dbReference>
<dbReference type="AlphaFoldDB" id="A0ABC9HAL7"/>
<evidence type="ECO:0000313" key="4">
    <source>
        <dbReference type="Proteomes" id="UP001497457"/>
    </source>
</evidence>
<dbReference type="SMART" id="SM00256">
    <property type="entry name" value="FBOX"/>
    <property type="match status" value="1"/>
</dbReference>
<dbReference type="EMBL" id="OZ075134">
    <property type="protein sequence ID" value="CAL4990389.1"/>
    <property type="molecule type" value="Genomic_DNA"/>
</dbReference>
<dbReference type="PANTHER" id="PTHR34591">
    <property type="entry name" value="OS03G0653100 PROTEIN-RELATED"/>
    <property type="match status" value="1"/>
</dbReference>
<feature type="domain" description="F-box" evidence="1">
    <location>
        <begin position="1"/>
        <end position="44"/>
    </location>
</feature>
<evidence type="ECO:0000313" key="3">
    <source>
        <dbReference type="EMBL" id="CAM0151047.1"/>
    </source>
</evidence>
<accession>A0ABC9HAL7</accession>
<dbReference type="Proteomes" id="UP001497457">
    <property type="component" value="Chromosome 24b"/>
</dbReference>
<dbReference type="SUPFAM" id="SSF81383">
    <property type="entry name" value="F-box domain"/>
    <property type="match status" value="1"/>
</dbReference>
<evidence type="ECO:0000259" key="1">
    <source>
        <dbReference type="PROSITE" id="PS50181"/>
    </source>
</evidence>
<dbReference type="Proteomes" id="UP001497457">
    <property type="component" value="Unassembled WGS sequence"/>
</dbReference>
<dbReference type="Pfam" id="PF00646">
    <property type="entry name" value="F-box"/>
    <property type="match status" value="1"/>
</dbReference>
<proteinExistence type="predicted"/>
<keyword evidence="4" id="KW-1185">Reference proteome</keyword>
<dbReference type="PROSITE" id="PS50181">
    <property type="entry name" value="FBOX"/>
    <property type="match status" value="1"/>
</dbReference>
<gene>
    <name evidence="3" type="ORF">URODEC1_LOCUS124074</name>
    <name evidence="2" type="ORF">URODEC1_LOCUS60236</name>
</gene>